<dbReference type="Pfam" id="PF08018">
    <property type="entry name" value="Antimicrobial_1"/>
    <property type="match status" value="1"/>
</dbReference>
<comment type="subcellular location">
    <subcellularLocation>
        <location evidence="1">Secreted</location>
    </subcellularLocation>
</comment>
<feature type="compositionally biased region" description="Basic and acidic residues" evidence="4">
    <location>
        <begin position="12"/>
        <end position="24"/>
    </location>
</feature>
<evidence type="ECO:0000256" key="2">
    <source>
        <dbReference type="ARBA" id="ARBA00022525"/>
    </source>
</evidence>
<dbReference type="GO" id="GO:0098542">
    <property type="term" value="P:defense response to other organism"/>
    <property type="evidence" value="ECO:0007669"/>
    <property type="project" value="InterPro"/>
</dbReference>
<keyword evidence="2" id="KW-0964">Secreted</keyword>
<feature type="domain" description="Frog antimicrobial peptide brevinin-1 type" evidence="5">
    <location>
        <begin position="36"/>
        <end position="59"/>
    </location>
</feature>
<dbReference type="InterPro" id="IPR012520">
    <property type="entry name" value="Antimicrobial_frog_1"/>
</dbReference>
<dbReference type="AlphaFoldDB" id="D5GRW8"/>
<evidence type="ECO:0000256" key="4">
    <source>
        <dbReference type="SAM" id="MobiDB-lite"/>
    </source>
</evidence>
<accession>D5GRW8</accession>
<proteinExistence type="evidence at transcript level"/>
<dbReference type="GO" id="GO:0005576">
    <property type="term" value="C:extracellular region"/>
    <property type="evidence" value="ECO:0007669"/>
    <property type="project" value="UniProtKB-SubCell"/>
</dbReference>
<reference evidence="6" key="1">
    <citation type="journal article" date="2010" name="J. Biol. Chem.">
        <title>A. Temporin-SHf, a new type of phe-rich and hydrophobic ultrashort antimicrobial peptide.</title>
        <authorList>
            <person name="Abbassi F."/>
            <person name="Lequin O."/>
            <person name="Piesse C."/>
            <person name="Goasdoue N."/>
            <person name="Foulon T."/>
            <person name="Nicolas P."/>
            <person name="Ladram A."/>
        </authorList>
    </citation>
    <scope>NUCLEOTIDE SEQUENCE</scope>
</reference>
<evidence type="ECO:0000313" key="6">
    <source>
        <dbReference type="EMBL" id="CBH19889.1"/>
    </source>
</evidence>
<name>D5GRW8_PELSA</name>
<evidence type="ECO:0000259" key="5">
    <source>
        <dbReference type="Pfam" id="PF08018"/>
    </source>
</evidence>
<evidence type="ECO:0000256" key="3">
    <source>
        <dbReference type="ARBA" id="ARBA00022529"/>
    </source>
</evidence>
<keyword evidence="3" id="KW-0929">Antimicrobial</keyword>
<gene>
    <name evidence="6" type="primary">preproBrev-1SHc</name>
</gene>
<feature type="region of interest" description="Disordered" evidence="4">
    <location>
        <begin position="1"/>
        <end position="30"/>
    </location>
</feature>
<organism evidence="6">
    <name type="scientific">Pelophylax saharicus</name>
    <name type="common">Sahara frog</name>
    <name type="synonym">Rana saharica</name>
    <dbReference type="NCBI Taxonomy" id="70019"/>
    <lineage>
        <taxon>Eukaryota</taxon>
        <taxon>Metazoa</taxon>
        <taxon>Chordata</taxon>
        <taxon>Craniata</taxon>
        <taxon>Vertebrata</taxon>
        <taxon>Euteleostomi</taxon>
        <taxon>Amphibia</taxon>
        <taxon>Batrachia</taxon>
        <taxon>Anura</taxon>
        <taxon>Neobatrachia</taxon>
        <taxon>Ranoidea</taxon>
        <taxon>Ranidae</taxon>
        <taxon>Pelophylax</taxon>
    </lineage>
</organism>
<protein>
    <submittedName>
        <fullName evidence="6">Brevinin-1SHc</fullName>
    </submittedName>
</protein>
<dbReference type="EMBL" id="FN557012">
    <property type="protein sequence ID" value="CBH19889.1"/>
    <property type="molecule type" value="mRNA"/>
</dbReference>
<sequence length="59" mass="6773">MLFYLPISVSSSRRDANDDERRDDPDESDVEVEKRFLPMLAGLAANSLPKIFCKIIRKC</sequence>
<evidence type="ECO:0000256" key="1">
    <source>
        <dbReference type="ARBA" id="ARBA00004613"/>
    </source>
</evidence>